<dbReference type="Pfam" id="PF17676">
    <property type="entry name" value="Peptidase_S66C"/>
    <property type="match status" value="1"/>
</dbReference>
<dbReference type="SUPFAM" id="SSF52317">
    <property type="entry name" value="Class I glutamine amidotransferase-like"/>
    <property type="match status" value="1"/>
</dbReference>
<dbReference type="PIRSF" id="PIRSF028757">
    <property type="entry name" value="LD-carboxypeptidase"/>
    <property type="match status" value="1"/>
</dbReference>
<accession>A0ABV9PZQ5</accession>
<dbReference type="InterPro" id="IPR003507">
    <property type="entry name" value="S66_fam"/>
</dbReference>
<dbReference type="CDD" id="cd07062">
    <property type="entry name" value="Peptidase_S66_mccF_like"/>
    <property type="match status" value="1"/>
</dbReference>
<reference evidence="6" key="1">
    <citation type="journal article" date="2019" name="Int. J. Syst. Evol. Microbiol.">
        <title>The Global Catalogue of Microorganisms (GCM) 10K type strain sequencing project: providing services to taxonomists for standard genome sequencing and annotation.</title>
        <authorList>
            <consortium name="The Broad Institute Genomics Platform"/>
            <consortium name="The Broad Institute Genome Sequencing Center for Infectious Disease"/>
            <person name="Wu L."/>
            <person name="Ma J."/>
        </authorList>
    </citation>
    <scope>NUCLEOTIDE SEQUENCE [LARGE SCALE GENOMIC DNA]</scope>
    <source>
        <strain evidence="6">WYCCWR 12678</strain>
    </source>
</reference>
<comment type="caution">
    <text evidence="5">The sequence shown here is derived from an EMBL/GenBank/DDBJ whole genome shotgun (WGS) entry which is preliminary data.</text>
</comment>
<dbReference type="Proteomes" id="UP001596002">
    <property type="component" value="Unassembled WGS sequence"/>
</dbReference>
<evidence type="ECO:0000313" key="6">
    <source>
        <dbReference type="Proteomes" id="UP001596002"/>
    </source>
</evidence>
<dbReference type="Gene3D" id="3.50.30.60">
    <property type="entry name" value="LD-carboxypeptidase A C-terminal domain-like"/>
    <property type="match status" value="1"/>
</dbReference>
<dbReference type="InterPro" id="IPR040921">
    <property type="entry name" value="Peptidase_S66C"/>
</dbReference>
<dbReference type="Pfam" id="PF02016">
    <property type="entry name" value="Peptidase_S66"/>
    <property type="match status" value="1"/>
</dbReference>
<keyword evidence="6" id="KW-1185">Reference proteome</keyword>
<sequence length="339" mass="37527">MEVIRPQRLELGDTIGVVSPSSPVASICPRRFQRGITHLQSMGFEVIVGNRALTRTGHTAGSIQERVEDLHQMYANPNVKAIISTIGGYNSNQLLDQLDYKLICDNPKILMGYSDITTLLIGIHTITGQVTFLGPAILPQFGEFGGLMSYTRDSFERVVMQSKPIGDIHPSKHWTEEFLSWDINDDRIRERKPNSGLKVLKSGVAKGPILAGNIGTMLLLSGTPYFPKFQGVILCLEDDEDESPATIDRYLTQMRQIGIYDQIAGLIIGRFNSKVGFTETDSLESILEIVTRGYDFPIVYDADFGHTDPMMVLPNGIQAILDASDCNRPQLTILEPAVL</sequence>
<name>A0ABV9PZQ5_9BACL</name>
<dbReference type="RefSeq" id="WP_380024856.1">
    <property type="nucleotide sequence ID" value="NZ_JBHSHC010000036.1"/>
</dbReference>
<evidence type="ECO:0000256" key="1">
    <source>
        <dbReference type="ARBA" id="ARBA00010233"/>
    </source>
</evidence>
<feature type="domain" description="LD-carboxypeptidase N-terminal" evidence="3">
    <location>
        <begin position="15"/>
        <end position="134"/>
    </location>
</feature>
<dbReference type="EMBL" id="JBHSHC010000036">
    <property type="protein sequence ID" value="MFC4766963.1"/>
    <property type="molecule type" value="Genomic_DNA"/>
</dbReference>
<dbReference type="InterPro" id="IPR027478">
    <property type="entry name" value="LdcA_N"/>
</dbReference>
<dbReference type="EC" id="3.4.-.-" evidence="5"/>
<feature type="domain" description="LD-carboxypeptidase C-terminal" evidence="4">
    <location>
        <begin position="206"/>
        <end position="320"/>
    </location>
</feature>
<comment type="similarity">
    <text evidence="1">Belongs to the peptidase S66 family.</text>
</comment>
<proteinExistence type="inferred from homology"/>
<gene>
    <name evidence="5" type="ORF">ACFO8Q_06215</name>
</gene>
<dbReference type="InterPro" id="IPR029062">
    <property type="entry name" value="Class_I_gatase-like"/>
</dbReference>
<evidence type="ECO:0000256" key="2">
    <source>
        <dbReference type="ARBA" id="ARBA00022801"/>
    </source>
</evidence>
<organism evidence="5 6">
    <name type="scientific">Effusibacillus consociatus</name>
    <dbReference type="NCBI Taxonomy" id="1117041"/>
    <lineage>
        <taxon>Bacteria</taxon>
        <taxon>Bacillati</taxon>
        <taxon>Bacillota</taxon>
        <taxon>Bacilli</taxon>
        <taxon>Bacillales</taxon>
        <taxon>Alicyclobacillaceae</taxon>
        <taxon>Effusibacillus</taxon>
    </lineage>
</organism>
<keyword evidence="2 5" id="KW-0378">Hydrolase</keyword>
<protein>
    <submittedName>
        <fullName evidence="5">S66 peptidase family protein</fullName>
        <ecNumber evidence="5">3.4.-.-</ecNumber>
    </submittedName>
</protein>
<dbReference type="Gene3D" id="3.40.50.10740">
    <property type="entry name" value="Class I glutamine amidotransferase-like"/>
    <property type="match status" value="1"/>
</dbReference>
<dbReference type="SUPFAM" id="SSF141986">
    <property type="entry name" value="LD-carboxypeptidase A C-terminal domain-like"/>
    <property type="match status" value="1"/>
</dbReference>
<evidence type="ECO:0000259" key="3">
    <source>
        <dbReference type="Pfam" id="PF02016"/>
    </source>
</evidence>
<dbReference type="PANTHER" id="PTHR30237:SF5">
    <property type="entry name" value="CARBOXYPEPTIDASE VC_A0337-RELATED"/>
    <property type="match status" value="1"/>
</dbReference>
<evidence type="ECO:0000259" key="4">
    <source>
        <dbReference type="Pfam" id="PF17676"/>
    </source>
</evidence>
<dbReference type="InterPro" id="IPR027461">
    <property type="entry name" value="Carboxypeptidase_A_C_sf"/>
</dbReference>
<evidence type="ECO:0000313" key="5">
    <source>
        <dbReference type="EMBL" id="MFC4766963.1"/>
    </source>
</evidence>
<dbReference type="InterPro" id="IPR040449">
    <property type="entry name" value="Peptidase_S66_N"/>
</dbReference>
<dbReference type="PANTHER" id="PTHR30237">
    <property type="entry name" value="MURAMOYLTETRAPEPTIDE CARBOXYPEPTIDASE"/>
    <property type="match status" value="1"/>
</dbReference>
<dbReference type="GO" id="GO:0016787">
    <property type="term" value="F:hydrolase activity"/>
    <property type="evidence" value="ECO:0007669"/>
    <property type="project" value="UniProtKB-KW"/>
</dbReference>